<dbReference type="PANTHER" id="PTHR45752:SF195">
    <property type="entry name" value="LEUCINE-RICH REPEAT (LRR) FAMILY PROTEIN-RELATED"/>
    <property type="match status" value="1"/>
</dbReference>
<dbReference type="AlphaFoldDB" id="A0A834HGM6"/>
<accession>A0A834HGM6</accession>
<dbReference type="Proteomes" id="UP000626092">
    <property type="component" value="Unassembled WGS sequence"/>
</dbReference>
<evidence type="ECO:0000256" key="1">
    <source>
        <dbReference type="SAM" id="MobiDB-lite"/>
    </source>
</evidence>
<feature type="compositionally biased region" description="Gly residues" evidence="1">
    <location>
        <begin position="51"/>
        <end position="63"/>
    </location>
</feature>
<organism evidence="2 3">
    <name type="scientific">Rhododendron simsii</name>
    <name type="common">Sims's rhododendron</name>
    <dbReference type="NCBI Taxonomy" id="118357"/>
    <lineage>
        <taxon>Eukaryota</taxon>
        <taxon>Viridiplantae</taxon>
        <taxon>Streptophyta</taxon>
        <taxon>Embryophyta</taxon>
        <taxon>Tracheophyta</taxon>
        <taxon>Spermatophyta</taxon>
        <taxon>Magnoliopsida</taxon>
        <taxon>eudicotyledons</taxon>
        <taxon>Gunneridae</taxon>
        <taxon>Pentapetalae</taxon>
        <taxon>asterids</taxon>
        <taxon>Ericales</taxon>
        <taxon>Ericaceae</taxon>
        <taxon>Ericoideae</taxon>
        <taxon>Rhodoreae</taxon>
        <taxon>Rhododendron</taxon>
    </lineage>
</organism>
<evidence type="ECO:0000313" key="3">
    <source>
        <dbReference type="Proteomes" id="UP000626092"/>
    </source>
</evidence>
<comment type="caution">
    <text evidence="2">The sequence shown here is derived from an EMBL/GenBank/DDBJ whole genome shotgun (WGS) entry which is preliminary data.</text>
</comment>
<dbReference type="SUPFAM" id="SSF52058">
    <property type="entry name" value="L domain-like"/>
    <property type="match status" value="1"/>
</dbReference>
<dbReference type="Gene3D" id="3.80.10.10">
    <property type="entry name" value="Ribonuclease Inhibitor"/>
    <property type="match status" value="1"/>
</dbReference>
<feature type="region of interest" description="Disordered" evidence="1">
    <location>
        <begin position="107"/>
        <end position="135"/>
    </location>
</feature>
<dbReference type="InterPro" id="IPR050715">
    <property type="entry name" value="LRR-SigEffector_domain"/>
</dbReference>
<feature type="region of interest" description="Disordered" evidence="1">
    <location>
        <begin position="51"/>
        <end position="88"/>
    </location>
</feature>
<dbReference type="OrthoDB" id="2018313at2759"/>
<keyword evidence="3" id="KW-1185">Reference proteome</keyword>
<feature type="compositionally biased region" description="Polar residues" evidence="1">
    <location>
        <begin position="77"/>
        <end position="88"/>
    </location>
</feature>
<sequence length="431" mass="45961">MDLLAGGSEGVDLLAGGGKGDEIVDVGGGGDGVEDDEGGVAVGVVVNGSGGGEAAGDTGGGGVFNKNSYRPHRSVDQHQLTSTRHVSSSTCGHISASIHQSNQIASYPPAPATVYPPPSSSSTTTPSSSSQSSSSGIPIRILILGTEAVKGLILNSIDVQVNAKPFEKMDKLWYRAHVLEVRRDGMKLSLTDCNLSHLPSEIDRLISLASLGLGRNRSLTLPDSIWHLTRLNALHLGGCNRSHLPSGIGGLVSLATLNIEENNICTIPDSISNLPRLGYICLNNCAKLRSLPKLPTHTSVYAARCPLLESLPLELDQLGLMVDYSESNKLAENNFLTSLLKQLPERTDYECSVSFGYSRIICGIRAGALHDTFKFGPLIVAEEMKKSRKTGRWLWEAKSMRPAASTATPLVITTVCTHLGRVEKASREMER</sequence>
<feature type="compositionally biased region" description="Pro residues" evidence="1">
    <location>
        <begin position="108"/>
        <end position="119"/>
    </location>
</feature>
<proteinExistence type="predicted"/>
<dbReference type="EMBL" id="WJXA01000001">
    <property type="protein sequence ID" value="KAF7154201.1"/>
    <property type="molecule type" value="Genomic_DNA"/>
</dbReference>
<name>A0A834HGM6_RHOSS</name>
<evidence type="ECO:0000313" key="2">
    <source>
        <dbReference type="EMBL" id="KAF7154201.1"/>
    </source>
</evidence>
<dbReference type="PANTHER" id="PTHR45752">
    <property type="entry name" value="LEUCINE-RICH REPEAT-CONTAINING"/>
    <property type="match status" value="1"/>
</dbReference>
<dbReference type="InterPro" id="IPR032675">
    <property type="entry name" value="LRR_dom_sf"/>
</dbReference>
<protein>
    <submittedName>
        <fullName evidence="2">Uncharacterized protein</fullName>
    </submittedName>
</protein>
<gene>
    <name evidence="2" type="ORF">RHSIM_Rhsim01G0093000</name>
</gene>
<reference evidence="2" key="1">
    <citation type="submission" date="2019-11" db="EMBL/GenBank/DDBJ databases">
        <authorList>
            <person name="Liu Y."/>
            <person name="Hou J."/>
            <person name="Li T.-Q."/>
            <person name="Guan C.-H."/>
            <person name="Wu X."/>
            <person name="Wu H.-Z."/>
            <person name="Ling F."/>
            <person name="Zhang R."/>
            <person name="Shi X.-G."/>
            <person name="Ren J.-P."/>
            <person name="Chen E.-F."/>
            <person name="Sun J.-M."/>
        </authorList>
    </citation>
    <scope>NUCLEOTIDE SEQUENCE</scope>
    <source>
        <strain evidence="2">Adult_tree_wgs_1</strain>
        <tissue evidence="2">Leaves</tissue>
    </source>
</reference>
<feature type="compositionally biased region" description="Low complexity" evidence="1">
    <location>
        <begin position="120"/>
        <end position="135"/>
    </location>
</feature>